<dbReference type="InterPro" id="IPR012951">
    <property type="entry name" value="BBE"/>
</dbReference>
<dbReference type="Pfam" id="PF08031">
    <property type="entry name" value="BBE"/>
    <property type="match status" value="1"/>
</dbReference>
<dbReference type="GO" id="GO:0016491">
    <property type="term" value="F:oxidoreductase activity"/>
    <property type="evidence" value="ECO:0007669"/>
    <property type="project" value="UniProtKB-KW"/>
</dbReference>
<evidence type="ECO:0000256" key="2">
    <source>
        <dbReference type="ARBA" id="ARBA00005466"/>
    </source>
</evidence>
<dbReference type="PANTHER" id="PTHR42973:SF39">
    <property type="entry name" value="FAD-BINDING PCMH-TYPE DOMAIN-CONTAINING PROTEIN"/>
    <property type="match status" value="1"/>
</dbReference>
<proteinExistence type="inferred from homology"/>
<evidence type="ECO:0000256" key="4">
    <source>
        <dbReference type="ARBA" id="ARBA00022827"/>
    </source>
</evidence>
<dbReference type="InterPro" id="IPR006094">
    <property type="entry name" value="Oxid_FAD_bind_N"/>
</dbReference>
<keyword evidence="6" id="KW-1133">Transmembrane helix</keyword>
<dbReference type="AlphaFoldDB" id="A0A6A5XSR0"/>
<keyword evidence="4" id="KW-0274">FAD</keyword>
<dbReference type="OrthoDB" id="9983560at2759"/>
<dbReference type="EMBL" id="ML978069">
    <property type="protein sequence ID" value="KAF2016338.1"/>
    <property type="molecule type" value="Genomic_DNA"/>
</dbReference>
<evidence type="ECO:0000256" key="1">
    <source>
        <dbReference type="ARBA" id="ARBA00001974"/>
    </source>
</evidence>
<keyword evidence="5" id="KW-0560">Oxidoreductase</keyword>
<feature type="transmembrane region" description="Helical" evidence="6">
    <location>
        <begin position="20"/>
        <end position="37"/>
    </location>
</feature>
<keyword evidence="6" id="KW-0812">Transmembrane</keyword>
<dbReference type="PANTHER" id="PTHR42973">
    <property type="entry name" value="BINDING OXIDOREDUCTASE, PUTATIVE (AFU_ORTHOLOGUE AFUA_1G17690)-RELATED"/>
    <property type="match status" value="1"/>
</dbReference>
<gene>
    <name evidence="8" type="ORF">BU24DRAFT_199847</name>
</gene>
<dbReference type="InterPro" id="IPR036318">
    <property type="entry name" value="FAD-bd_PCMH-like_sf"/>
</dbReference>
<feature type="domain" description="FAD-binding PCMH-type" evidence="7">
    <location>
        <begin position="144"/>
        <end position="326"/>
    </location>
</feature>
<dbReference type="InterPro" id="IPR050416">
    <property type="entry name" value="FAD-linked_Oxidoreductase"/>
</dbReference>
<dbReference type="GeneID" id="54279202"/>
<reference evidence="8" key="1">
    <citation type="journal article" date="2020" name="Stud. Mycol.">
        <title>101 Dothideomycetes genomes: a test case for predicting lifestyles and emergence of pathogens.</title>
        <authorList>
            <person name="Haridas S."/>
            <person name="Albert R."/>
            <person name="Binder M."/>
            <person name="Bloem J."/>
            <person name="Labutti K."/>
            <person name="Salamov A."/>
            <person name="Andreopoulos B."/>
            <person name="Baker S."/>
            <person name="Barry K."/>
            <person name="Bills G."/>
            <person name="Bluhm B."/>
            <person name="Cannon C."/>
            <person name="Castanera R."/>
            <person name="Culley D."/>
            <person name="Daum C."/>
            <person name="Ezra D."/>
            <person name="Gonzalez J."/>
            <person name="Henrissat B."/>
            <person name="Kuo A."/>
            <person name="Liang C."/>
            <person name="Lipzen A."/>
            <person name="Lutzoni F."/>
            <person name="Magnuson J."/>
            <person name="Mondo S."/>
            <person name="Nolan M."/>
            <person name="Ohm R."/>
            <person name="Pangilinan J."/>
            <person name="Park H.-J."/>
            <person name="Ramirez L."/>
            <person name="Alfaro M."/>
            <person name="Sun H."/>
            <person name="Tritt A."/>
            <person name="Yoshinaga Y."/>
            <person name="Zwiers L.-H."/>
            <person name="Turgeon B."/>
            <person name="Goodwin S."/>
            <person name="Spatafora J."/>
            <person name="Crous P."/>
            <person name="Grigoriev I."/>
        </authorList>
    </citation>
    <scope>NUCLEOTIDE SEQUENCE</scope>
    <source>
        <strain evidence="8">CBS 175.79</strain>
    </source>
</reference>
<dbReference type="InterPro" id="IPR016169">
    <property type="entry name" value="FAD-bd_PCMH_sub2"/>
</dbReference>
<dbReference type="Proteomes" id="UP000799778">
    <property type="component" value="Unassembled WGS sequence"/>
</dbReference>
<dbReference type="GO" id="GO:0071949">
    <property type="term" value="F:FAD binding"/>
    <property type="evidence" value="ECO:0007669"/>
    <property type="project" value="InterPro"/>
</dbReference>
<evidence type="ECO:0000313" key="9">
    <source>
        <dbReference type="Proteomes" id="UP000799778"/>
    </source>
</evidence>
<organism evidence="8 9">
    <name type="scientific">Aaosphaeria arxii CBS 175.79</name>
    <dbReference type="NCBI Taxonomy" id="1450172"/>
    <lineage>
        <taxon>Eukaryota</taxon>
        <taxon>Fungi</taxon>
        <taxon>Dikarya</taxon>
        <taxon>Ascomycota</taxon>
        <taxon>Pezizomycotina</taxon>
        <taxon>Dothideomycetes</taxon>
        <taxon>Pleosporomycetidae</taxon>
        <taxon>Pleosporales</taxon>
        <taxon>Pleosporales incertae sedis</taxon>
        <taxon>Aaosphaeria</taxon>
    </lineage>
</organism>
<keyword evidence="6" id="KW-0472">Membrane</keyword>
<comment type="similarity">
    <text evidence="2">Belongs to the oxygen-dependent FAD-linked oxidoreductase family.</text>
</comment>
<sequence>MISIYHGNHPFRTDQSATMYFFIFLISFTVASASAISNTTQDCKCVPGDSCWPSTSDFSALNDTLSGHLIQAIPPASVCYQSEPNYDEAACNQILSSWFSSDFHAADPISIGWPWWARNPCPPIFPNGTSVTLDPDAEKKGCSIGAYPVYSVNATTEEHVVETVKWAAEKNIRLVIKSTGHSFQGRSTGFGSIVIWTHHMRGFEWHDSFKGEQCASNASVTAATIAAGERVRDIYTAADKHNSVIVGGSEQAVGVMGWFTGGGHGPLSSTYGFGVDNVLEFRIVTPDGKIVTANPCLNPDLFWAVRGGGGSTFGVVTSVTMRAYPSPRVTRHSFALSLLSLDNETLFWDLVAEVFSELPRQKQGGMQGYASLVPPVPGANPFNGPNDPPTWALMWSHNAYDKPNGTVESLVAPMLEKLDPYNGSAIFYLSEVRQYPNFFTAWDTTGTQNVAISGMNIASRLLTAESLTRDKKQLARLLQKAAARSPDGSYALIQSHLVANDRHELADQVSATAAWRDAVVSFLVIEGFKDSSTFEEARPVLDRLTYERLAALKSLAPESGAYFNEADPFDPNWQYEYWGKNYERLSQIKKSYDPQGLLWCLSCVGSEEWTANPSGQLCKASTKQEGQILLA</sequence>
<dbReference type="Gene3D" id="3.30.465.10">
    <property type="match status" value="2"/>
</dbReference>
<evidence type="ECO:0000259" key="7">
    <source>
        <dbReference type="PROSITE" id="PS51387"/>
    </source>
</evidence>
<dbReference type="SUPFAM" id="SSF56176">
    <property type="entry name" value="FAD-binding/transporter-associated domain-like"/>
    <property type="match status" value="1"/>
</dbReference>
<evidence type="ECO:0000256" key="3">
    <source>
        <dbReference type="ARBA" id="ARBA00022630"/>
    </source>
</evidence>
<dbReference type="PROSITE" id="PS51387">
    <property type="entry name" value="FAD_PCMH"/>
    <property type="match status" value="1"/>
</dbReference>
<accession>A0A6A5XSR0</accession>
<evidence type="ECO:0000313" key="8">
    <source>
        <dbReference type="EMBL" id="KAF2016338.1"/>
    </source>
</evidence>
<comment type="cofactor">
    <cofactor evidence="1">
        <name>FAD</name>
        <dbReference type="ChEBI" id="CHEBI:57692"/>
    </cofactor>
</comment>
<keyword evidence="9" id="KW-1185">Reference proteome</keyword>
<evidence type="ECO:0000256" key="6">
    <source>
        <dbReference type="SAM" id="Phobius"/>
    </source>
</evidence>
<name>A0A6A5XSR0_9PLEO</name>
<dbReference type="RefSeq" id="XP_033384677.1">
    <property type="nucleotide sequence ID" value="XM_033521805.1"/>
</dbReference>
<evidence type="ECO:0000256" key="5">
    <source>
        <dbReference type="ARBA" id="ARBA00023002"/>
    </source>
</evidence>
<dbReference type="Pfam" id="PF01565">
    <property type="entry name" value="FAD_binding_4"/>
    <property type="match status" value="1"/>
</dbReference>
<protein>
    <submittedName>
        <fullName evidence="8">FAD-binding domain-containing protein</fullName>
    </submittedName>
</protein>
<dbReference type="InterPro" id="IPR016166">
    <property type="entry name" value="FAD-bd_PCMH"/>
</dbReference>
<keyword evidence="3" id="KW-0285">Flavoprotein</keyword>